<keyword evidence="3 9" id="KW-0479">Metal-binding</keyword>
<evidence type="ECO:0000256" key="2">
    <source>
        <dbReference type="ARBA" id="ARBA00001961"/>
    </source>
</evidence>
<keyword evidence="4" id="KW-0378">Hydrolase</keyword>
<dbReference type="GO" id="GO:0004382">
    <property type="term" value="F:GDP phosphatase activity"/>
    <property type="evidence" value="ECO:0007669"/>
    <property type="project" value="TreeGrafter"/>
</dbReference>
<keyword evidence="7" id="KW-0560">Oxidoreductase</keyword>
<evidence type="ECO:0000256" key="6">
    <source>
        <dbReference type="ARBA" id="ARBA00022964"/>
    </source>
</evidence>
<evidence type="ECO:0000256" key="7">
    <source>
        <dbReference type="ARBA" id="ARBA00023002"/>
    </source>
</evidence>
<sequence length="482" mass="55656">MVTFNSNYTLEEATIAPAMHIGQVPVAKKRKNEGIIARLRSRLHQKILSTFHSSAKSKEPHSTTKSSQIPQEYRDKDGELNRNTMWIKTVTPDGKVTNINWIRVYDRIRKSVGISEPGYLLHEAVQWSPEHRRWYFLPRKESKTAYTEFDDEKKGTNLLIIGDVDLRRFTATRIGPREPTRGFSAFAFIPGTGNNIIVALKTEEKMKFLILALLMMFLMVDCESKEKQNSKDTTKKDAKKGASSPNAKKTKFHFVGEENWTAKHLKLCYEQTPLPEDYFCYRYYRNYEVVYIDPISTNPIIFVYRKFIPQKFIDDFLHDVRRKQKKNDETGIDNAGFMKSFLKNYHRRRANSTTVSRTGMKGVARVFRRAQALIPMLNFSVSGAWEVLSFKRGGHHAPHFDYITYASPDQYSRKTRELGNRFATFALTLKAAKVGGDTSFVLLNHTVSTSPGDVILFTNINKDMTPVSEHFCHSCIRYKLWL</sequence>
<dbReference type="GO" id="GO:0031418">
    <property type="term" value="F:L-ascorbic acid binding"/>
    <property type="evidence" value="ECO:0007669"/>
    <property type="project" value="InterPro"/>
</dbReference>
<feature type="domain" description="Prolyl 4-hydroxylase alpha subunit" evidence="11">
    <location>
        <begin position="299"/>
        <end position="482"/>
    </location>
</feature>
<dbReference type="Gene3D" id="2.120.10.100">
    <property type="entry name" value="Apyrase"/>
    <property type="match status" value="1"/>
</dbReference>
<accession>A0AAN8FPG4</accession>
<dbReference type="PANTHER" id="PTHR13023:SF3">
    <property type="entry name" value="SOLUBLE CALCIUM-ACTIVATED NUCLEOTIDASE 1"/>
    <property type="match status" value="1"/>
</dbReference>
<organism evidence="12 13">
    <name type="scientific">Trichostrongylus colubriformis</name>
    <name type="common">Black scour worm</name>
    <dbReference type="NCBI Taxonomy" id="6319"/>
    <lineage>
        <taxon>Eukaryota</taxon>
        <taxon>Metazoa</taxon>
        <taxon>Ecdysozoa</taxon>
        <taxon>Nematoda</taxon>
        <taxon>Chromadorea</taxon>
        <taxon>Rhabditida</taxon>
        <taxon>Rhabditina</taxon>
        <taxon>Rhabditomorpha</taxon>
        <taxon>Strongyloidea</taxon>
        <taxon>Trichostrongylidae</taxon>
        <taxon>Trichostrongylus</taxon>
    </lineage>
</organism>
<dbReference type="PANTHER" id="PTHR13023">
    <property type="entry name" value="APYRASE"/>
    <property type="match status" value="1"/>
</dbReference>
<evidence type="ECO:0000256" key="1">
    <source>
        <dbReference type="ARBA" id="ARBA00001913"/>
    </source>
</evidence>
<comment type="cofactor">
    <cofactor evidence="1 9">
        <name>Ca(2+)</name>
        <dbReference type="ChEBI" id="CHEBI:29108"/>
    </cofactor>
</comment>
<dbReference type="GO" id="GO:0005509">
    <property type="term" value="F:calcium ion binding"/>
    <property type="evidence" value="ECO:0007669"/>
    <property type="project" value="InterPro"/>
</dbReference>
<keyword evidence="5 9" id="KW-0106">Calcium</keyword>
<feature type="binding site" evidence="9">
    <location>
        <position position="184"/>
    </location>
    <ligand>
        <name>Ca(2+)</name>
        <dbReference type="ChEBI" id="CHEBI:29108"/>
    </ligand>
</feature>
<feature type="region of interest" description="Disordered" evidence="10">
    <location>
        <begin position="51"/>
        <end position="75"/>
    </location>
</feature>
<evidence type="ECO:0000313" key="13">
    <source>
        <dbReference type="Proteomes" id="UP001331761"/>
    </source>
</evidence>
<protein>
    <recommendedName>
        <fullName evidence="11">Prolyl 4-hydroxylase alpha subunit domain-containing protein</fullName>
    </recommendedName>
</protein>
<dbReference type="Pfam" id="PF06079">
    <property type="entry name" value="Apyrase"/>
    <property type="match status" value="1"/>
</dbReference>
<evidence type="ECO:0000256" key="9">
    <source>
        <dbReference type="PIRSR" id="PIRSR609283-1"/>
    </source>
</evidence>
<comment type="similarity">
    <text evidence="8">Belongs to the apyrase family.</text>
</comment>
<gene>
    <name evidence="12" type="ORF">GCK32_010553</name>
</gene>
<evidence type="ECO:0000259" key="11">
    <source>
        <dbReference type="SMART" id="SM00702"/>
    </source>
</evidence>
<keyword evidence="6" id="KW-0223">Dioxygenase</keyword>
<evidence type="ECO:0000256" key="10">
    <source>
        <dbReference type="SAM" id="MobiDB-lite"/>
    </source>
</evidence>
<dbReference type="SMART" id="SM00702">
    <property type="entry name" value="P4Hc"/>
    <property type="match status" value="1"/>
</dbReference>
<evidence type="ECO:0000256" key="8">
    <source>
        <dbReference type="ARBA" id="ARBA00025738"/>
    </source>
</evidence>
<dbReference type="InterPro" id="IPR036258">
    <property type="entry name" value="Apyrase_sf"/>
</dbReference>
<dbReference type="GO" id="GO:0051213">
    <property type="term" value="F:dioxygenase activity"/>
    <property type="evidence" value="ECO:0007669"/>
    <property type="project" value="UniProtKB-KW"/>
</dbReference>
<proteinExistence type="inferred from homology"/>
<dbReference type="SUPFAM" id="SSF101887">
    <property type="entry name" value="Apyrase"/>
    <property type="match status" value="1"/>
</dbReference>
<reference evidence="12 13" key="1">
    <citation type="submission" date="2019-10" db="EMBL/GenBank/DDBJ databases">
        <title>Assembly and Annotation for the nematode Trichostrongylus colubriformis.</title>
        <authorList>
            <person name="Martin J."/>
        </authorList>
    </citation>
    <scope>NUCLEOTIDE SEQUENCE [LARGE SCALE GENOMIC DNA]</scope>
    <source>
        <strain evidence="12">G859</strain>
        <tissue evidence="12">Whole worm</tissue>
    </source>
</reference>
<dbReference type="GO" id="GO:0045134">
    <property type="term" value="F:UDP phosphatase activity"/>
    <property type="evidence" value="ECO:0007669"/>
    <property type="project" value="TreeGrafter"/>
</dbReference>
<comment type="caution">
    <text evidence="12">The sequence shown here is derived from an EMBL/GenBank/DDBJ whole genome shotgun (WGS) entry which is preliminary data.</text>
</comment>
<evidence type="ECO:0000256" key="5">
    <source>
        <dbReference type="ARBA" id="ARBA00022837"/>
    </source>
</evidence>
<name>A0AAN8FPG4_TRICO</name>
<evidence type="ECO:0000256" key="3">
    <source>
        <dbReference type="ARBA" id="ARBA00022723"/>
    </source>
</evidence>
<dbReference type="GO" id="GO:0005506">
    <property type="term" value="F:iron ion binding"/>
    <property type="evidence" value="ECO:0007669"/>
    <property type="project" value="InterPro"/>
</dbReference>
<dbReference type="AlphaFoldDB" id="A0AAN8FPG4"/>
<dbReference type="Proteomes" id="UP001331761">
    <property type="component" value="Unassembled WGS sequence"/>
</dbReference>
<dbReference type="Gene3D" id="2.60.120.620">
    <property type="entry name" value="q2cbj1_9rhob like domain"/>
    <property type="match status" value="1"/>
</dbReference>
<keyword evidence="13" id="KW-1185">Reference proteome</keyword>
<dbReference type="InterPro" id="IPR006620">
    <property type="entry name" value="Pro_4_hyd_alph"/>
</dbReference>
<dbReference type="GO" id="GO:0030166">
    <property type="term" value="P:proteoglycan biosynthetic process"/>
    <property type="evidence" value="ECO:0007669"/>
    <property type="project" value="TreeGrafter"/>
</dbReference>
<dbReference type="GO" id="GO:0016705">
    <property type="term" value="F:oxidoreductase activity, acting on paired donors, with incorporation or reduction of molecular oxygen"/>
    <property type="evidence" value="ECO:0007669"/>
    <property type="project" value="InterPro"/>
</dbReference>
<dbReference type="InterPro" id="IPR009283">
    <property type="entry name" value="Apyrase"/>
</dbReference>
<dbReference type="EMBL" id="WIXE01007010">
    <property type="protein sequence ID" value="KAK5980769.1"/>
    <property type="molecule type" value="Genomic_DNA"/>
</dbReference>
<comment type="cofactor">
    <cofactor evidence="2">
        <name>L-ascorbate</name>
        <dbReference type="ChEBI" id="CHEBI:38290"/>
    </cofactor>
</comment>
<evidence type="ECO:0000313" key="12">
    <source>
        <dbReference type="EMBL" id="KAK5980769.1"/>
    </source>
</evidence>
<feature type="binding site" evidence="9">
    <location>
        <position position="123"/>
    </location>
    <ligand>
        <name>Ca(2+)</name>
        <dbReference type="ChEBI" id="CHEBI:29108"/>
    </ligand>
</feature>
<evidence type="ECO:0000256" key="4">
    <source>
        <dbReference type="ARBA" id="ARBA00022801"/>
    </source>
</evidence>